<evidence type="ECO:0000313" key="1">
    <source>
        <dbReference type="EMBL" id="SHF05596.1"/>
    </source>
</evidence>
<evidence type="ECO:0000313" key="2">
    <source>
        <dbReference type="Proteomes" id="UP000184368"/>
    </source>
</evidence>
<dbReference type="EMBL" id="FQUO01000004">
    <property type="protein sequence ID" value="SHF05596.1"/>
    <property type="molecule type" value="Genomic_DNA"/>
</dbReference>
<dbReference type="InterPro" id="IPR016084">
    <property type="entry name" value="Haem_Oase-like_multi-hlx"/>
</dbReference>
<organism evidence="1 2">
    <name type="scientific">Cnuella takakiae</name>
    <dbReference type="NCBI Taxonomy" id="1302690"/>
    <lineage>
        <taxon>Bacteria</taxon>
        <taxon>Pseudomonadati</taxon>
        <taxon>Bacteroidota</taxon>
        <taxon>Chitinophagia</taxon>
        <taxon>Chitinophagales</taxon>
        <taxon>Chitinophagaceae</taxon>
        <taxon>Cnuella</taxon>
    </lineage>
</organism>
<dbReference type="SUPFAM" id="SSF48613">
    <property type="entry name" value="Heme oxygenase-like"/>
    <property type="match status" value="1"/>
</dbReference>
<dbReference type="RefSeq" id="WP_073041525.1">
    <property type="nucleotide sequence ID" value="NZ_FQUO01000004.1"/>
</dbReference>
<dbReference type="CDD" id="cd19166">
    <property type="entry name" value="HemeO-bac"/>
    <property type="match status" value="1"/>
</dbReference>
<reference evidence="1 2" key="1">
    <citation type="submission" date="2016-11" db="EMBL/GenBank/DDBJ databases">
        <authorList>
            <person name="Jaros S."/>
            <person name="Januszkiewicz K."/>
            <person name="Wedrychowicz H."/>
        </authorList>
    </citation>
    <scope>NUCLEOTIDE SEQUENCE [LARGE SCALE GENOMIC DNA]</scope>
    <source>
        <strain evidence="1 2">DSM 26897</strain>
    </source>
</reference>
<dbReference type="Gene3D" id="1.20.910.10">
    <property type="entry name" value="Heme oxygenase-like"/>
    <property type="match status" value="1"/>
</dbReference>
<dbReference type="Proteomes" id="UP000184368">
    <property type="component" value="Unassembled WGS sequence"/>
</dbReference>
<protein>
    <submittedName>
        <fullName evidence="1">Heme oxygenase</fullName>
    </submittedName>
</protein>
<proteinExistence type="predicted"/>
<name>A0A1M4YJN0_9BACT</name>
<accession>A0A1M4YJN0</accession>
<dbReference type="GO" id="GO:0006788">
    <property type="term" value="P:heme oxidation"/>
    <property type="evidence" value="ECO:0007669"/>
    <property type="project" value="InterPro"/>
</dbReference>
<dbReference type="InterPro" id="IPR016053">
    <property type="entry name" value="Haem_Oase-like"/>
</dbReference>
<dbReference type="STRING" id="1302690.BUE76_15655"/>
<dbReference type="Pfam" id="PF01126">
    <property type="entry name" value="Heme_oxygenase"/>
    <property type="match status" value="2"/>
</dbReference>
<keyword evidence="2" id="KW-1185">Reference proteome</keyword>
<dbReference type="OrthoDB" id="114943at2"/>
<sequence>MLHPEAIETCAAVLKRQTQAQHQLAETTMMPLIHQATSSTSYARLLKGMYGFYQPLEEQIAPFLPRINFPLPVSNRAHHILTDLQVLGVNGMIPLSTQLPLIESPLQALGALYVLEGSALGGRIIARMLRKQDSLPDNAFHFFEGHQENTGAHWQAFIRHLNQFAVTTPDIEKVSGAANETFAAHTRWMKTV</sequence>
<dbReference type="AlphaFoldDB" id="A0A1M4YJN0"/>
<gene>
    <name evidence="1" type="ORF">SAMN05444008_104296</name>
</gene>
<dbReference type="GO" id="GO:0004392">
    <property type="term" value="F:heme oxygenase (decyclizing) activity"/>
    <property type="evidence" value="ECO:0007669"/>
    <property type="project" value="InterPro"/>
</dbReference>